<organism evidence="7 8">
    <name type="scientific">candidate division Kazan bacterium RBG_13_50_9</name>
    <dbReference type="NCBI Taxonomy" id="1798535"/>
    <lineage>
        <taxon>Bacteria</taxon>
        <taxon>Bacteria division Kazan-3B-28</taxon>
    </lineage>
</organism>
<evidence type="ECO:0000256" key="4">
    <source>
        <dbReference type="ARBA" id="ARBA00022833"/>
    </source>
</evidence>
<dbReference type="Gene3D" id="3.40.390.10">
    <property type="entry name" value="Collagenase (Catalytic Domain)"/>
    <property type="match status" value="1"/>
</dbReference>
<accession>A0A1F4NSF0</accession>
<feature type="chain" id="PRO_5009512976" description="Peptidase M10 metallopeptidase domain-containing protein" evidence="5">
    <location>
        <begin position="24"/>
        <end position="293"/>
    </location>
</feature>
<evidence type="ECO:0000256" key="1">
    <source>
        <dbReference type="ARBA" id="ARBA00022670"/>
    </source>
</evidence>
<dbReference type="SUPFAM" id="SSF55486">
    <property type="entry name" value="Metalloproteases ('zincins'), catalytic domain"/>
    <property type="match status" value="1"/>
</dbReference>
<keyword evidence="2" id="KW-0479">Metal-binding</keyword>
<sequence>MRERLIALVIGLTLALMTGTALAMPERLGGTLDTPGNHKTLTLPAAADHSPVISLGTAVDPQTGKVVEGYAIVHYAKGGNGGGKPGSGSPLYAFMSKGAKWKTVEPWLLNPVNNGGLPYDEFDPGNNTYGGPSFAFGNLSYDIGKWEDATDGTIGNGVSGKILGDAAETFAALEADLVTPDGSNEVYFAGISDSGAIAVTVVWGIFGGPPQGRELVEWDQVYDDADYTWSTSGEAGKMDFENIATHELGHSIGLADLYTLGASEQTMYGYADYGETKKQTLESGDIAGADTLY</sequence>
<keyword evidence="5" id="KW-0732">Signal</keyword>
<dbReference type="Proteomes" id="UP000176651">
    <property type="component" value="Unassembled WGS sequence"/>
</dbReference>
<dbReference type="Pfam" id="PF00413">
    <property type="entry name" value="Peptidase_M10"/>
    <property type="match status" value="1"/>
</dbReference>
<proteinExistence type="predicted"/>
<feature type="signal peptide" evidence="5">
    <location>
        <begin position="1"/>
        <end position="23"/>
    </location>
</feature>
<dbReference type="GO" id="GO:0006508">
    <property type="term" value="P:proteolysis"/>
    <property type="evidence" value="ECO:0007669"/>
    <property type="project" value="UniProtKB-KW"/>
</dbReference>
<dbReference type="GO" id="GO:0008270">
    <property type="term" value="F:zinc ion binding"/>
    <property type="evidence" value="ECO:0007669"/>
    <property type="project" value="InterPro"/>
</dbReference>
<keyword evidence="4" id="KW-0862">Zinc</keyword>
<feature type="domain" description="Peptidase M10 metallopeptidase" evidence="6">
    <location>
        <begin position="224"/>
        <end position="293"/>
    </location>
</feature>
<comment type="caution">
    <text evidence="7">The sequence shown here is derived from an EMBL/GenBank/DDBJ whole genome shotgun (WGS) entry which is preliminary data.</text>
</comment>
<evidence type="ECO:0000256" key="3">
    <source>
        <dbReference type="ARBA" id="ARBA00022801"/>
    </source>
</evidence>
<evidence type="ECO:0000256" key="2">
    <source>
        <dbReference type="ARBA" id="ARBA00022723"/>
    </source>
</evidence>
<dbReference type="EMBL" id="META01000003">
    <property type="protein sequence ID" value="OGB74361.1"/>
    <property type="molecule type" value="Genomic_DNA"/>
</dbReference>
<protein>
    <recommendedName>
        <fullName evidence="6">Peptidase M10 metallopeptidase domain-containing protein</fullName>
    </recommendedName>
</protein>
<reference evidence="7 8" key="1">
    <citation type="journal article" date="2016" name="Nat. Commun.">
        <title>Thousands of microbial genomes shed light on interconnected biogeochemical processes in an aquifer system.</title>
        <authorList>
            <person name="Anantharaman K."/>
            <person name="Brown C.T."/>
            <person name="Hug L.A."/>
            <person name="Sharon I."/>
            <person name="Castelle C.J."/>
            <person name="Probst A.J."/>
            <person name="Thomas B.C."/>
            <person name="Singh A."/>
            <person name="Wilkins M.J."/>
            <person name="Karaoz U."/>
            <person name="Brodie E.L."/>
            <person name="Williams K.H."/>
            <person name="Hubbard S.S."/>
            <person name="Banfield J.F."/>
        </authorList>
    </citation>
    <scope>NUCLEOTIDE SEQUENCE [LARGE SCALE GENOMIC DNA]</scope>
</reference>
<evidence type="ECO:0000256" key="5">
    <source>
        <dbReference type="SAM" id="SignalP"/>
    </source>
</evidence>
<dbReference type="GO" id="GO:0031012">
    <property type="term" value="C:extracellular matrix"/>
    <property type="evidence" value="ECO:0007669"/>
    <property type="project" value="InterPro"/>
</dbReference>
<keyword evidence="3" id="KW-0378">Hydrolase</keyword>
<dbReference type="AlphaFoldDB" id="A0A1F4NSF0"/>
<dbReference type="InterPro" id="IPR001818">
    <property type="entry name" value="Pept_M10_metallopeptidase"/>
</dbReference>
<dbReference type="InterPro" id="IPR024079">
    <property type="entry name" value="MetalloPept_cat_dom_sf"/>
</dbReference>
<evidence type="ECO:0000259" key="6">
    <source>
        <dbReference type="Pfam" id="PF00413"/>
    </source>
</evidence>
<keyword evidence="1" id="KW-0645">Protease</keyword>
<evidence type="ECO:0000313" key="8">
    <source>
        <dbReference type="Proteomes" id="UP000176651"/>
    </source>
</evidence>
<dbReference type="GO" id="GO:0004222">
    <property type="term" value="F:metalloendopeptidase activity"/>
    <property type="evidence" value="ECO:0007669"/>
    <property type="project" value="InterPro"/>
</dbReference>
<evidence type="ECO:0000313" key="7">
    <source>
        <dbReference type="EMBL" id="OGB74361.1"/>
    </source>
</evidence>
<gene>
    <name evidence="7" type="ORF">A2V68_01280</name>
</gene>
<name>A0A1F4NSF0_UNCK3</name>